<evidence type="ECO:0000256" key="1">
    <source>
        <dbReference type="ARBA" id="ARBA00022630"/>
    </source>
</evidence>
<dbReference type="PANTHER" id="PTHR42847:SF4">
    <property type="entry name" value="ALKANESULFONATE MONOOXYGENASE-RELATED"/>
    <property type="match status" value="1"/>
</dbReference>
<dbReference type="PANTHER" id="PTHR42847">
    <property type="entry name" value="ALKANESULFONATE MONOOXYGENASE"/>
    <property type="match status" value="1"/>
</dbReference>
<dbReference type="HOGENOM" id="CLU_027853_3_2_2"/>
<dbReference type="Proteomes" id="UP000000390">
    <property type="component" value="Chromosome"/>
</dbReference>
<dbReference type="AlphaFoldDB" id="D8J6H0"/>
<dbReference type="eggNOG" id="arCOG02410">
    <property type="taxonomic scope" value="Archaea"/>
</dbReference>
<reference evidence="6 8" key="1">
    <citation type="journal article" date="2010" name="J. Bacteriol.">
        <title>Complete genome sequence of Halalkalicoccus jeotgali B3(T), an extremely halophilic archaeon.</title>
        <authorList>
            <person name="Roh S.W."/>
            <person name="Nam Y.D."/>
            <person name="Nam S.H."/>
            <person name="Choi S.H."/>
            <person name="Park H.S."/>
            <person name="Bae J.W."/>
        </authorList>
    </citation>
    <scope>NUCLEOTIDE SEQUENCE [LARGE SCALE GENOMIC DNA]</scope>
    <source>
        <strain evidence="6">B3</strain>
        <strain evidence="8">DSM 18796 / CECT 7217 / JCM 14584 / KCTC 4019 / B3</strain>
    </source>
</reference>
<dbReference type="GO" id="GO:0046306">
    <property type="term" value="P:alkanesulfonate catabolic process"/>
    <property type="evidence" value="ECO:0007669"/>
    <property type="project" value="TreeGrafter"/>
</dbReference>
<gene>
    <name evidence="6" type="ordered locus">HacjB3_02270</name>
    <name evidence="7" type="ORF">C497_17047</name>
</gene>
<dbReference type="KEGG" id="hje:HacjB3_02270"/>
<dbReference type="RefSeq" id="WP_008418387.1">
    <property type="nucleotide sequence ID" value="NC_014297.1"/>
</dbReference>
<dbReference type="GeneID" id="9418254"/>
<dbReference type="Pfam" id="PF00296">
    <property type="entry name" value="Bac_luciferase"/>
    <property type="match status" value="1"/>
</dbReference>
<keyword evidence="3" id="KW-0560">Oxidoreductase</keyword>
<evidence type="ECO:0000313" key="8">
    <source>
        <dbReference type="Proteomes" id="UP000000390"/>
    </source>
</evidence>
<dbReference type="InterPro" id="IPR036661">
    <property type="entry name" value="Luciferase-like_sf"/>
</dbReference>
<evidence type="ECO:0000256" key="2">
    <source>
        <dbReference type="ARBA" id="ARBA00022643"/>
    </source>
</evidence>
<keyword evidence="1" id="KW-0285">Flavoprotein</keyword>
<evidence type="ECO:0000313" key="9">
    <source>
        <dbReference type="Proteomes" id="UP000011645"/>
    </source>
</evidence>
<dbReference type="InterPro" id="IPR011251">
    <property type="entry name" value="Luciferase-like_dom"/>
</dbReference>
<dbReference type="InterPro" id="IPR050172">
    <property type="entry name" value="SsuD_RutA_monooxygenase"/>
</dbReference>
<dbReference type="GO" id="GO:0008726">
    <property type="term" value="F:alkanesulfonate monooxygenase activity"/>
    <property type="evidence" value="ECO:0007669"/>
    <property type="project" value="TreeGrafter"/>
</dbReference>
<keyword evidence="9" id="KW-1185">Reference proteome</keyword>
<evidence type="ECO:0000256" key="3">
    <source>
        <dbReference type="ARBA" id="ARBA00023002"/>
    </source>
</evidence>
<keyword evidence="4 6" id="KW-0503">Monooxygenase</keyword>
<protein>
    <submittedName>
        <fullName evidence="6">Luciferase-like monooxygenase</fullName>
    </submittedName>
</protein>
<dbReference type="STRING" id="795797.HacjB3_02270"/>
<dbReference type="Gene3D" id="3.20.20.30">
    <property type="entry name" value="Luciferase-like domain"/>
    <property type="match status" value="1"/>
</dbReference>
<organism evidence="6 8">
    <name type="scientific">Halalkalicoccus jeotgali (strain DSM 18796 / CECT 7217 / JCM 14584 / KCTC 4019 / B3)</name>
    <dbReference type="NCBI Taxonomy" id="795797"/>
    <lineage>
        <taxon>Archaea</taxon>
        <taxon>Methanobacteriati</taxon>
        <taxon>Methanobacteriota</taxon>
        <taxon>Stenosarchaea group</taxon>
        <taxon>Halobacteria</taxon>
        <taxon>Halobacteriales</taxon>
        <taxon>Halococcaceae</taxon>
        <taxon>Halalkalicoccus</taxon>
    </lineage>
</organism>
<evidence type="ECO:0000259" key="5">
    <source>
        <dbReference type="Pfam" id="PF00296"/>
    </source>
</evidence>
<accession>D8J6H0</accession>
<dbReference type="OrthoDB" id="7684at2157"/>
<name>D8J6H0_HALJB</name>
<keyword evidence="2" id="KW-0288">FMN</keyword>
<evidence type="ECO:0000313" key="6">
    <source>
        <dbReference type="EMBL" id="ADJ13847.1"/>
    </source>
</evidence>
<dbReference type="PATRIC" id="fig|795797.18.peg.461"/>
<feature type="domain" description="Luciferase-like" evidence="5">
    <location>
        <begin position="1"/>
        <end position="293"/>
    </location>
</feature>
<reference evidence="7 9" key="2">
    <citation type="journal article" date="2014" name="PLoS Genet.">
        <title>Phylogenetically driven sequencing of extremely halophilic archaea reveals strategies for static and dynamic osmo-response.</title>
        <authorList>
            <person name="Becker E.A."/>
            <person name="Seitzer P.M."/>
            <person name="Tritt A."/>
            <person name="Larsen D."/>
            <person name="Krusor M."/>
            <person name="Yao A.I."/>
            <person name="Wu D."/>
            <person name="Madern D."/>
            <person name="Eisen J.A."/>
            <person name="Darling A.E."/>
            <person name="Facciotti M.T."/>
        </authorList>
    </citation>
    <scope>NUCLEOTIDE SEQUENCE [LARGE SCALE GENOMIC DNA]</scope>
    <source>
        <strain evidence="7">B3</strain>
        <strain evidence="9">DSM 18796 / CECT 7217 / JCM 14584 / KCTC 4019 / B3</strain>
    </source>
</reference>
<dbReference type="EMBL" id="AOHV01000042">
    <property type="protein sequence ID" value="ELY34107.1"/>
    <property type="molecule type" value="Genomic_DNA"/>
</dbReference>
<evidence type="ECO:0000256" key="4">
    <source>
        <dbReference type="ARBA" id="ARBA00023033"/>
    </source>
</evidence>
<proteinExistence type="predicted"/>
<dbReference type="Proteomes" id="UP000011645">
    <property type="component" value="Unassembled WGS sequence"/>
</dbReference>
<sequence>MKFGVYVNPQTVASETGRELREGMLRIARTAEAAGFDQVMAGQHYLSDFTQLQLLPFLARLTGEVEDMEIATGIVLLPFHHPVEIAEQIATIDALHDGPTAFGVGAGYRDVEFEAFGVPKAERVPRLIEGLDLTERLLTEESVTHDGEFYTVEDATIPIRPPESIPIWLAANADRAVERAARIADAWLVNPHATVGEIAEQKERCYDPIRAERGEGSEVPVIREAFVAPTREEAVWVAREHLEEKYRRYVSWGQDEAMEDTEDLHRPFEELAEDRFVLGTPAEVCAELERYEEELDASHVLVRSHWPGLPYERVCESLELMGEEVLPNL</sequence>
<dbReference type="EMBL" id="CP002062">
    <property type="protein sequence ID" value="ADJ13847.1"/>
    <property type="molecule type" value="Genomic_DNA"/>
</dbReference>
<evidence type="ECO:0000313" key="7">
    <source>
        <dbReference type="EMBL" id="ELY34107.1"/>
    </source>
</evidence>
<dbReference type="SUPFAM" id="SSF51679">
    <property type="entry name" value="Bacterial luciferase-like"/>
    <property type="match status" value="1"/>
</dbReference>